<comment type="caution">
    <text evidence="2">The sequence shown here is derived from an EMBL/GenBank/DDBJ whole genome shotgun (WGS) entry which is preliminary data.</text>
</comment>
<sequence>MERIINPNQLAKALASVLNDLVTLEIDMAEIQKQMRFCLQWDAAIHKLRRKNPTISLIMKKPTRLPDEDKHDSTENDDDIDVDAADDGIEDIDVDVNNGTSPSVFTFEA</sequence>
<gene>
    <name evidence="2" type="ORF">ACJ73_02111</name>
</gene>
<dbReference type="VEuPathDB" id="FungiDB:ACJ73_02111"/>
<evidence type="ECO:0000256" key="1">
    <source>
        <dbReference type="SAM" id="MobiDB-lite"/>
    </source>
</evidence>
<feature type="compositionally biased region" description="Basic and acidic residues" evidence="1">
    <location>
        <begin position="64"/>
        <end position="74"/>
    </location>
</feature>
<dbReference type="Proteomes" id="UP000242791">
    <property type="component" value="Unassembled WGS sequence"/>
</dbReference>
<name>A0A1J9R266_9EURO</name>
<evidence type="ECO:0000313" key="3">
    <source>
        <dbReference type="Proteomes" id="UP000242791"/>
    </source>
</evidence>
<feature type="region of interest" description="Disordered" evidence="1">
    <location>
        <begin position="59"/>
        <end position="83"/>
    </location>
</feature>
<dbReference type="AlphaFoldDB" id="A0A1J9R266"/>
<dbReference type="EMBL" id="LGTZ01000215">
    <property type="protein sequence ID" value="OJD26499.1"/>
    <property type="molecule type" value="Genomic_DNA"/>
</dbReference>
<evidence type="ECO:0000313" key="2">
    <source>
        <dbReference type="EMBL" id="OJD26499.1"/>
    </source>
</evidence>
<keyword evidence="3" id="KW-1185">Reference proteome</keyword>
<accession>A0A1J9R266</accession>
<proteinExistence type="predicted"/>
<protein>
    <submittedName>
        <fullName evidence="2">Uncharacterized protein</fullName>
    </submittedName>
</protein>
<reference evidence="2 3" key="1">
    <citation type="submission" date="2015-08" db="EMBL/GenBank/DDBJ databases">
        <title>Emmonsia species relationships and genome sequence.</title>
        <authorList>
            <person name="Cuomo C.A."/>
            <person name="Schwartz I.S."/>
            <person name="Kenyon C."/>
            <person name="De Hoog G.S."/>
            <person name="Govender N.P."/>
            <person name="Botha A."/>
            <person name="Moreno L."/>
            <person name="De Vries M."/>
            <person name="Munoz J.F."/>
            <person name="Stielow J.B."/>
        </authorList>
    </citation>
    <scope>NUCLEOTIDE SEQUENCE [LARGE SCALE GENOMIC DNA]</scope>
    <source>
        <strain evidence="2 3">EI222</strain>
    </source>
</reference>
<organism evidence="2 3">
    <name type="scientific">Blastomyces percursus</name>
    <dbReference type="NCBI Taxonomy" id="1658174"/>
    <lineage>
        <taxon>Eukaryota</taxon>
        <taxon>Fungi</taxon>
        <taxon>Dikarya</taxon>
        <taxon>Ascomycota</taxon>
        <taxon>Pezizomycotina</taxon>
        <taxon>Eurotiomycetes</taxon>
        <taxon>Eurotiomycetidae</taxon>
        <taxon>Onygenales</taxon>
        <taxon>Ajellomycetaceae</taxon>
        <taxon>Blastomyces</taxon>
    </lineage>
</organism>